<dbReference type="PANTHER" id="PTHR11496">
    <property type="entry name" value="ALCOHOL DEHYDROGENASE"/>
    <property type="match status" value="1"/>
</dbReference>
<protein>
    <submittedName>
        <fullName evidence="7">Iron-containing alcohol dehydrogenase</fullName>
    </submittedName>
</protein>
<proteinExistence type="inferred from homology"/>
<name>A0A972P1Q4_9BURK</name>
<evidence type="ECO:0000256" key="1">
    <source>
        <dbReference type="ARBA" id="ARBA00001962"/>
    </source>
</evidence>
<organism evidence="7 8">
    <name type="scientific">Paraburkholderia elongata</name>
    <dbReference type="NCBI Taxonomy" id="2675747"/>
    <lineage>
        <taxon>Bacteria</taxon>
        <taxon>Pseudomonadati</taxon>
        <taxon>Pseudomonadota</taxon>
        <taxon>Betaproteobacteria</taxon>
        <taxon>Burkholderiales</taxon>
        <taxon>Burkholderiaceae</taxon>
        <taxon>Paraburkholderia</taxon>
    </lineage>
</organism>
<keyword evidence="3" id="KW-0560">Oxidoreductase</keyword>
<evidence type="ECO:0000259" key="6">
    <source>
        <dbReference type="Pfam" id="PF25137"/>
    </source>
</evidence>
<gene>
    <name evidence="7" type="ORF">GNZ13_45165</name>
</gene>
<evidence type="ECO:0000313" key="7">
    <source>
        <dbReference type="EMBL" id="NPT61535.1"/>
    </source>
</evidence>
<sequence>MAQRDGAGELKHYANRIARVIQNVDAREVLPAILEEERLAPVLVLTSASFKTSSYLVSLLAAVPVPFVIFGECQPHSPAHCVIDAIATLGDLQPDAIVAIGGGSVIDTAKAVSMALWRDIKSPDRLSELRSQPTRVNSGEGEPGPRIIAIPTTLSAAELSPIGGMTNDVTLHKDVIGHEYAIPRSIIYDPRALLDAPRSILLGSGVKAIDHAAETLCAGSASGYAAPLARQALRLFARALPAIASAYEAGRQPARSDLAEAQLGCWMSMAGPAHGAPVGASHALGHALGAICGVAHGLTSCVTLAPVLRWNHDWCISAKREISEALDGHADERAETSVARLVGKLALPTRLSELGVTEAQLPVIAAYAFEDRNAATNCRPIASGQEMLEILRECL</sequence>
<dbReference type="EMBL" id="WOEZ01000276">
    <property type="protein sequence ID" value="NPT61535.1"/>
    <property type="molecule type" value="Genomic_DNA"/>
</dbReference>
<keyword evidence="8" id="KW-1185">Reference proteome</keyword>
<dbReference type="Gene3D" id="3.40.50.1970">
    <property type="match status" value="1"/>
</dbReference>
<dbReference type="InterPro" id="IPR039697">
    <property type="entry name" value="Alcohol_dehydrogenase_Fe"/>
</dbReference>
<evidence type="ECO:0000256" key="4">
    <source>
        <dbReference type="ARBA" id="ARBA00023027"/>
    </source>
</evidence>
<dbReference type="AlphaFoldDB" id="A0A972P1Q4"/>
<dbReference type="Pfam" id="PF25137">
    <property type="entry name" value="ADH_Fe_C"/>
    <property type="match status" value="1"/>
</dbReference>
<comment type="similarity">
    <text evidence="2">Belongs to the iron-containing alcohol dehydrogenase family.</text>
</comment>
<accession>A0A972P1Q4</accession>
<comment type="cofactor">
    <cofactor evidence="1">
        <name>Fe cation</name>
        <dbReference type="ChEBI" id="CHEBI:24875"/>
    </cofactor>
</comment>
<dbReference type="GO" id="GO:0004022">
    <property type="term" value="F:alcohol dehydrogenase (NAD+) activity"/>
    <property type="evidence" value="ECO:0007669"/>
    <property type="project" value="TreeGrafter"/>
</dbReference>
<dbReference type="Gene3D" id="1.20.1090.10">
    <property type="entry name" value="Dehydroquinate synthase-like - alpha domain"/>
    <property type="match status" value="1"/>
</dbReference>
<dbReference type="GO" id="GO:0046872">
    <property type="term" value="F:metal ion binding"/>
    <property type="evidence" value="ECO:0007669"/>
    <property type="project" value="InterPro"/>
</dbReference>
<dbReference type="SUPFAM" id="SSF56796">
    <property type="entry name" value="Dehydroquinate synthase-like"/>
    <property type="match status" value="1"/>
</dbReference>
<keyword evidence="4" id="KW-0520">NAD</keyword>
<dbReference type="Proteomes" id="UP000655523">
    <property type="component" value="Unassembled WGS sequence"/>
</dbReference>
<evidence type="ECO:0000313" key="8">
    <source>
        <dbReference type="Proteomes" id="UP000655523"/>
    </source>
</evidence>
<dbReference type="PROSITE" id="PS00060">
    <property type="entry name" value="ADH_IRON_2"/>
    <property type="match status" value="1"/>
</dbReference>
<evidence type="ECO:0000256" key="3">
    <source>
        <dbReference type="ARBA" id="ARBA00023002"/>
    </source>
</evidence>
<evidence type="ECO:0000256" key="2">
    <source>
        <dbReference type="ARBA" id="ARBA00007358"/>
    </source>
</evidence>
<dbReference type="InterPro" id="IPR001670">
    <property type="entry name" value="ADH_Fe/GldA"/>
</dbReference>
<evidence type="ECO:0000259" key="5">
    <source>
        <dbReference type="Pfam" id="PF00465"/>
    </source>
</evidence>
<dbReference type="PANTHER" id="PTHR11496:SF102">
    <property type="entry name" value="ALCOHOL DEHYDROGENASE 4"/>
    <property type="match status" value="1"/>
</dbReference>
<dbReference type="RefSeq" id="WP_172177300.1">
    <property type="nucleotide sequence ID" value="NZ_WOEZ01000276.1"/>
</dbReference>
<dbReference type="Pfam" id="PF00465">
    <property type="entry name" value="Fe-ADH"/>
    <property type="match status" value="1"/>
</dbReference>
<reference evidence="7 8" key="1">
    <citation type="submission" date="2019-11" db="EMBL/GenBank/DDBJ databases">
        <title>Metabolism of dissolved organic matter in forest soils.</title>
        <authorList>
            <person name="Cyle K.T."/>
            <person name="Wilhelm R.C."/>
            <person name="Martinez C.E."/>
        </authorList>
    </citation>
    <scope>NUCLEOTIDE SEQUENCE [LARGE SCALE GENOMIC DNA]</scope>
    <source>
        <strain evidence="7 8">5N</strain>
    </source>
</reference>
<feature type="domain" description="Fe-containing alcohol dehydrogenase-like C-terminal" evidence="6">
    <location>
        <begin position="204"/>
        <end position="393"/>
    </location>
</feature>
<dbReference type="InterPro" id="IPR056798">
    <property type="entry name" value="ADH_Fe_C"/>
</dbReference>
<feature type="domain" description="Alcohol dehydrogenase iron-type/glycerol dehydrogenase GldA" evidence="5">
    <location>
        <begin position="19"/>
        <end position="190"/>
    </location>
</feature>
<comment type="caution">
    <text evidence="7">The sequence shown here is derived from an EMBL/GenBank/DDBJ whole genome shotgun (WGS) entry which is preliminary data.</text>
</comment>
<dbReference type="InterPro" id="IPR018211">
    <property type="entry name" value="ADH_Fe_CS"/>
</dbReference>